<dbReference type="SMART" id="SM00456">
    <property type="entry name" value="WW"/>
    <property type="match status" value="1"/>
</dbReference>
<dbReference type="PROSITE" id="PS01159">
    <property type="entry name" value="WW_DOMAIN_1"/>
    <property type="match status" value="1"/>
</dbReference>
<name>A0AAD9R519_ACRCE</name>
<feature type="region of interest" description="Disordered" evidence="2">
    <location>
        <begin position="129"/>
        <end position="268"/>
    </location>
</feature>
<feature type="domain" description="FF" evidence="4">
    <location>
        <begin position="311"/>
        <end position="366"/>
    </location>
</feature>
<dbReference type="Gene3D" id="2.20.70.10">
    <property type="match status" value="1"/>
</dbReference>
<feature type="compositionally biased region" description="Basic and acidic residues" evidence="2">
    <location>
        <begin position="170"/>
        <end position="183"/>
    </location>
</feature>
<feature type="coiled-coil region" evidence="1">
    <location>
        <begin position="426"/>
        <end position="461"/>
    </location>
</feature>
<feature type="domain" description="FF" evidence="4">
    <location>
        <begin position="376"/>
        <end position="439"/>
    </location>
</feature>
<feature type="compositionally biased region" description="Basic and acidic residues" evidence="2">
    <location>
        <begin position="621"/>
        <end position="639"/>
    </location>
</feature>
<dbReference type="CDD" id="cd00201">
    <property type="entry name" value="WW"/>
    <property type="match status" value="1"/>
</dbReference>
<dbReference type="PANTHER" id="PTHR11864:SF0">
    <property type="entry name" value="PRP40 PRE-MRNA PROCESSING FACTOR 40 HOMOLOG A (YEAST)"/>
    <property type="match status" value="1"/>
</dbReference>
<evidence type="ECO:0000256" key="2">
    <source>
        <dbReference type="SAM" id="MobiDB-lite"/>
    </source>
</evidence>
<feature type="compositionally biased region" description="Acidic residues" evidence="2">
    <location>
        <begin position="217"/>
        <end position="237"/>
    </location>
</feature>
<dbReference type="PROSITE" id="PS50020">
    <property type="entry name" value="WW_DOMAIN_2"/>
    <property type="match status" value="1"/>
</dbReference>
<dbReference type="Proteomes" id="UP001249851">
    <property type="component" value="Unassembled WGS sequence"/>
</dbReference>
<proteinExistence type="predicted"/>
<feature type="compositionally biased region" description="Basic and acidic residues" evidence="2">
    <location>
        <begin position="679"/>
        <end position="753"/>
    </location>
</feature>
<dbReference type="GO" id="GO:0071004">
    <property type="term" value="C:U2-type prespliceosome"/>
    <property type="evidence" value="ECO:0007669"/>
    <property type="project" value="TreeGrafter"/>
</dbReference>
<dbReference type="Pfam" id="PF00397">
    <property type="entry name" value="WW"/>
    <property type="match status" value="1"/>
</dbReference>
<dbReference type="PROSITE" id="PS51676">
    <property type="entry name" value="FF"/>
    <property type="match status" value="3"/>
</dbReference>
<dbReference type="InterPro" id="IPR036517">
    <property type="entry name" value="FF_domain_sf"/>
</dbReference>
<dbReference type="PANTHER" id="PTHR11864">
    <property type="entry name" value="PRE-MRNA-PROCESSING PROTEIN PRP40"/>
    <property type="match status" value="1"/>
</dbReference>
<feature type="region of interest" description="Disordered" evidence="2">
    <location>
        <begin position="597"/>
        <end position="782"/>
    </location>
</feature>
<feature type="compositionally biased region" description="Polar residues" evidence="2">
    <location>
        <begin position="188"/>
        <end position="200"/>
    </location>
</feature>
<dbReference type="SUPFAM" id="SSF81698">
    <property type="entry name" value="FF domain"/>
    <property type="match status" value="4"/>
</dbReference>
<dbReference type="SUPFAM" id="SSF51045">
    <property type="entry name" value="WW domain"/>
    <property type="match status" value="1"/>
</dbReference>
<dbReference type="InterPro" id="IPR036020">
    <property type="entry name" value="WW_dom_sf"/>
</dbReference>
<protein>
    <submittedName>
        <fullName evidence="5">Pre-mRNA-processing factor 40-like protein B</fullName>
    </submittedName>
</protein>
<dbReference type="EMBL" id="JARQWQ010000003">
    <property type="protein sequence ID" value="KAK2573176.1"/>
    <property type="molecule type" value="Genomic_DNA"/>
</dbReference>
<dbReference type="InterPro" id="IPR039726">
    <property type="entry name" value="Prp40-like"/>
</dbReference>
<sequence>MASGGYPPSTGSVQPAGYSSNPPPVMMAPGGYAIPGMPVMAPGYVPPGMAPYQPVAMTTGQPIAYAHSGIPGMPTAYAPQLTSSMQQQQQPVMGTFQPITNTASPAVMTAVPTQQVVTGGLNSPSIVKQMQEQESKATDSPSQTNKSEELDGKVEEVKKEKKKVKKPKPKEKQTPWTEHKAPDGRTYFYNTETKVSTWQKPNELKTPGELIKQEQEKEGEEEESEEEEEEETTENDELDGKKADEGAKQDYPMASGEEREVPSNSSWDNAMRIIVSDPRYGALKKMNEKKQAFNEYKTKRANEEKEEQRQKAKKAREDLRSFLENHKKMHSSVRWRRAGEMFEGEPEWEAVHERDRKDVFDDVVFFLAKKEKEEEKEQRAHNRKLMLQVYNTMSSITYRTTWLEALQMLKEHPSYKDDEEIQDCEKEDMLIAFEEHIRALEQEEEEEKQREKNRVKRQQRKNREGFLVLLEELHKRGKLHSMSLWVDLYPTISADVRFTNIVGQPDLKARFSEEKKIIKEILKDLDYTVDVNTGFSEFNELVRGDERSQTLDPGNVKMTFNHVRERLDGDPAFTAVTVEAERIRIFNEHIATLEACTHVHSKSHKKAKKAKKHRKRSRSRSPSEESSHSEEDYPKEKTASHKKKRHKRSRSKSPVSSASESEPEKEASSAKKKKHKKGERAYKEKEAKELDRRDRDREREEKSADRSREAEKDRSRDRDRERDQKDKNRDRDRDKEKDPDRAKKYKKAQDKNQWDTTSSESESELESRRRALLKQLGAAGDV</sequence>
<dbReference type="InterPro" id="IPR001202">
    <property type="entry name" value="WW_dom"/>
</dbReference>
<feature type="compositionally biased region" description="Basic and acidic residues" evidence="2">
    <location>
        <begin position="238"/>
        <end position="248"/>
    </location>
</feature>
<accession>A0AAD9R519</accession>
<keyword evidence="1" id="KW-0175">Coiled coil</keyword>
<dbReference type="SMART" id="SM00441">
    <property type="entry name" value="FF"/>
    <property type="match status" value="3"/>
</dbReference>
<gene>
    <name evidence="5" type="ORF">P5673_002226</name>
</gene>
<evidence type="ECO:0000313" key="6">
    <source>
        <dbReference type="Proteomes" id="UP001249851"/>
    </source>
</evidence>
<dbReference type="Gene3D" id="1.10.10.440">
    <property type="entry name" value="FF domain"/>
    <property type="match status" value="5"/>
</dbReference>
<dbReference type="PROSITE" id="PS00303">
    <property type="entry name" value="S100_CABP"/>
    <property type="match status" value="1"/>
</dbReference>
<dbReference type="GO" id="GO:0045292">
    <property type="term" value="P:mRNA cis splicing, via spliceosome"/>
    <property type="evidence" value="ECO:0007669"/>
    <property type="project" value="InterPro"/>
</dbReference>
<evidence type="ECO:0000259" key="3">
    <source>
        <dbReference type="PROSITE" id="PS50020"/>
    </source>
</evidence>
<dbReference type="GO" id="GO:0003723">
    <property type="term" value="F:RNA binding"/>
    <property type="evidence" value="ECO:0007669"/>
    <property type="project" value="TreeGrafter"/>
</dbReference>
<feature type="domain" description="WW" evidence="3">
    <location>
        <begin position="170"/>
        <end position="203"/>
    </location>
</feature>
<dbReference type="InterPro" id="IPR001751">
    <property type="entry name" value="S100/CaBP7/8-like_CS"/>
</dbReference>
<reference evidence="5" key="1">
    <citation type="journal article" date="2023" name="G3 (Bethesda)">
        <title>Whole genome assembly and annotation of the endangered Caribbean coral Acropora cervicornis.</title>
        <authorList>
            <person name="Selwyn J.D."/>
            <person name="Vollmer S.V."/>
        </authorList>
    </citation>
    <scope>NUCLEOTIDE SEQUENCE</scope>
    <source>
        <strain evidence="5">K2</strain>
    </source>
</reference>
<dbReference type="Pfam" id="PF25432">
    <property type="entry name" value="FF_PRPF40A"/>
    <property type="match status" value="1"/>
</dbReference>
<feature type="compositionally biased region" description="Basic residues" evidence="2">
    <location>
        <begin position="599"/>
        <end position="619"/>
    </location>
</feature>
<reference evidence="5" key="2">
    <citation type="journal article" date="2023" name="Science">
        <title>Genomic signatures of disease resistance in endangered staghorn corals.</title>
        <authorList>
            <person name="Vollmer S.V."/>
            <person name="Selwyn J.D."/>
            <person name="Despard B.A."/>
            <person name="Roesel C.L."/>
        </authorList>
    </citation>
    <scope>NUCLEOTIDE SEQUENCE</scope>
    <source>
        <strain evidence="5">K2</strain>
    </source>
</reference>
<feature type="compositionally biased region" description="Basic and acidic residues" evidence="2">
    <location>
        <begin position="146"/>
        <end position="159"/>
    </location>
</feature>
<organism evidence="5 6">
    <name type="scientific">Acropora cervicornis</name>
    <name type="common">Staghorn coral</name>
    <dbReference type="NCBI Taxonomy" id="6130"/>
    <lineage>
        <taxon>Eukaryota</taxon>
        <taxon>Metazoa</taxon>
        <taxon>Cnidaria</taxon>
        <taxon>Anthozoa</taxon>
        <taxon>Hexacorallia</taxon>
        <taxon>Scleractinia</taxon>
        <taxon>Astrocoeniina</taxon>
        <taxon>Acroporidae</taxon>
        <taxon>Acropora</taxon>
    </lineage>
</organism>
<feature type="domain" description="FF" evidence="4">
    <location>
        <begin position="242"/>
        <end position="299"/>
    </location>
</feature>
<dbReference type="GO" id="GO:0005685">
    <property type="term" value="C:U1 snRNP"/>
    <property type="evidence" value="ECO:0007669"/>
    <property type="project" value="TreeGrafter"/>
</dbReference>
<evidence type="ECO:0000259" key="4">
    <source>
        <dbReference type="PROSITE" id="PS51676"/>
    </source>
</evidence>
<evidence type="ECO:0000256" key="1">
    <source>
        <dbReference type="SAM" id="Coils"/>
    </source>
</evidence>
<comment type="caution">
    <text evidence="5">The sequence shown here is derived from an EMBL/GenBank/DDBJ whole genome shotgun (WGS) entry which is preliminary data.</text>
</comment>
<dbReference type="InterPro" id="IPR002713">
    <property type="entry name" value="FF_domain"/>
</dbReference>
<dbReference type="AlphaFoldDB" id="A0AAD9R519"/>
<feature type="compositionally biased region" description="Basic residues" evidence="2">
    <location>
        <begin position="640"/>
        <end position="651"/>
    </location>
</feature>
<dbReference type="Pfam" id="PF01846">
    <property type="entry name" value="FF"/>
    <property type="match status" value="2"/>
</dbReference>
<keyword evidence="6" id="KW-1185">Reference proteome</keyword>
<feature type="compositionally biased region" description="Basic residues" evidence="2">
    <location>
        <begin position="160"/>
        <end position="169"/>
    </location>
</feature>
<feature type="region of interest" description="Disordered" evidence="2">
    <location>
        <begin position="293"/>
        <end position="316"/>
    </location>
</feature>
<evidence type="ECO:0000313" key="5">
    <source>
        <dbReference type="EMBL" id="KAK2573176.1"/>
    </source>
</evidence>